<comment type="caution">
    <text evidence="2">The sequence shown here is derived from an EMBL/GenBank/DDBJ whole genome shotgun (WGS) entry which is preliminary data.</text>
</comment>
<dbReference type="EMBL" id="JAODUP010000007">
    <property type="protein sequence ID" value="KAK2169761.1"/>
    <property type="molecule type" value="Genomic_DNA"/>
</dbReference>
<feature type="region of interest" description="Disordered" evidence="1">
    <location>
        <begin position="1153"/>
        <end position="1175"/>
    </location>
</feature>
<feature type="region of interest" description="Disordered" evidence="1">
    <location>
        <begin position="287"/>
        <end position="320"/>
    </location>
</feature>
<accession>A0AAD9KEJ8</accession>
<feature type="region of interest" description="Disordered" evidence="1">
    <location>
        <begin position="1650"/>
        <end position="1683"/>
    </location>
</feature>
<evidence type="ECO:0000313" key="3">
    <source>
        <dbReference type="Proteomes" id="UP001208570"/>
    </source>
</evidence>
<evidence type="ECO:0000256" key="1">
    <source>
        <dbReference type="SAM" id="MobiDB-lite"/>
    </source>
</evidence>
<reference evidence="2" key="1">
    <citation type="journal article" date="2023" name="Mol. Biol. Evol.">
        <title>Third-Generation Sequencing Reveals the Adaptive Role of the Epigenome in Three Deep-Sea Polychaetes.</title>
        <authorList>
            <person name="Perez M."/>
            <person name="Aroh O."/>
            <person name="Sun Y."/>
            <person name="Lan Y."/>
            <person name="Juniper S.K."/>
            <person name="Young C.R."/>
            <person name="Angers B."/>
            <person name="Qian P.Y."/>
        </authorList>
    </citation>
    <scope>NUCLEOTIDE SEQUENCE</scope>
    <source>
        <strain evidence="2">P08H-3</strain>
    </source>
</reference>
<dbReference type="Proteomes" id="UP001208570">
    <property type="component" value="Unassembled WGS sequence"/>
</dbReference>
<feature type="compositionally biased region" description="Basic and acidic residues" evidence="1">
    <location>
        <begin position="1156"/>
        <end position="1173"/>
    </location>
</feature>
<feature type="region of interest" description="Disordered" evidence="1">
    <location>
        <begin position="1"/>
        <end position="23"/>
    </location>
</feature>
<organism evidence="2 3">
    <name type="scientific">Paralvinella palmiformis</name>
    <dbReference type="NCBI Taxonomy" id="53620"/>
    <lineage>
        <taxon>Eukaryota</taxon>
        <taxon>Metazoa</taxon>
        <taxon>Spiralia</taxon>
        <taxon>Lophotrochozoa</taxon>
        <taxon>Annelida</taxon>
        <taxon>Polychaeta</taxon>
        <taxon>Sedentaria</taxon>
        <taxon>Canalipalpata</taxon>
        <taxon>Terebellida</taxon>
        <taxon>Terebelliformia</taxon>
        <taxon>Alvinellidae</taxon>
        <taxon>Paralvinella</taxon>
    </lineage>
</organism>
<feature type="compositionally biased region" description="Polar residues" evidence="1">
    <location>
        <begin position="1"/>
        <end position="17"/>
    </location>
</feature>
<keyword evidence="3" id="KW-1185">Reference proteome</keyword>
<feature type="compositionally biased region" description="Polar residues" evidence="1">
    <location>
        <begin position="1432"/>
        <end position="1445"/>
    </location>
</feature>
<sequence length="1908" mass="208590">MTDVSITDQQASPSSQESNKEHGRIHFEVQTHVSHGRDITDVKHTDMNHSSDEHNSATVTAAKYDGNTVFKPACDYPKSVDSSGTGSQEIARGNRTNVVTETAQCFIKDQFIRSPASAERVDAMVANKGAMDLNPGTTVLSTLPSEHAPVNATLPGSPDASIMELLYTAGTQMAKSRINRVLPPGMRQMEQHESVPVNLTANGTGHQLTGSVDNGMSVSTEKSTANVLMHAMAQKAHMSSVGDVGKSQQVPPPYTVLYGNQLKRQSSSNLIPQTVLDHMSDNDELVESVDDSEKGKHICHDGKQSVQDDDSIAEKQRKADPTVIKTQISERQIYENDMNYSSDSEDRLVVDNDSITDETAAGEDSSEDEHAADNPVAFQACTAVKQSDSNTSAVVHNVVSCTAIVNTTTSPALSGFRSGSFDIFKPADKSSGLVFQPLSRAVEGFPPQLQTIIPSVVNDMVPTAEHMHTLHTSPVTHSKKRDIKSLPADFKLPLKPHSFQFSADDSLLKMNKPNAGLNLLPPGHAFNNHPQIVKHMQYAGSSAISKSEVLIGSKDHIMGSEVSQRLSTFVPSVHDITERRDRPEKYGTMISDTKMKKEKTASTDSPDINKDSLTSEEQVNLIIKKYNLSSSQDKREVSVKDMRRVIPQLIMCLYSKEDHHARKVKGLWEKKPDNWPSDIPYCDPNNSNRGGDAMGKPKKETLHKMFDYLICQYLLKMQAKDSLSYLTMSRMRNINEELSASYVLPYSPIPNCSVLPQQTSPLKQPNSSQPSSASSRNCLPKGVSFTSAADGGSTLMVMAKADLKSVTKKIFSSCQQKPVFMDTGREKNPTSFGIKSLPTGSAEASVCKSDLTPPVKRQKINLAEEGRPKVDQRNRLPTVVDMHSPVRQDEETTVNHTSSTQLIAPKSLDLQNSVCLTSSAKPIFSLPLPGVTDNTSQQIGSPQGDRCTSLPNIALMMNRQNVVISGDQLRPSQTPTAASLATAGVSEVSGLQPHMMSDPLSKSSPFSAQVTHMLTVPLFSNVSQFLTTQALPGVPIIPVADLTQYQSSPSPLMGQQAIPTDKKVTVSPVHQKETSAQVHFTGQEAVKIAPEKEYSPAQIDDNVRSSHSSHCEKVCLTSVAASHLPEVQTSNREPQHGMAGDFSGVKLNTQATNAAGDKRSDEPMEYKTDDHLRPTQNDDLQAASAILMLSNMPVVSSPEILPKTEHSTRPVNADPAVDFEQKAECHSVDSDYHSMPCSSLTDSLYQVNKSPFDQKDIPPVTLAPLTQLNTPSSLRSALSQPTSGMACSTQTALPTLMSFTSLMSPFPSPDIRLANSGGLRSSIPSSAIPSTSTVLASTIKSPSYVDSAIKISSSTMTSISGPNHCNVVSPSITPTTTVMSPSTHSIHEVVSSGTASGNTKMFSDMAVAGSHTSSQHTSVEQRKEKQLPVDPPTQNSSEESVSMTSKGEPLCDSPLSLVIPHQETTRMEHQSSEFPIEESGDPVHETMCRILEKLERVEKLHRARQFRDRDLSLLLLVLDLLRQKQDSLDKQSRVEFILTCHKLEATFDVALLLKHVPDSLRQDWRDFQEKNYFEVNRRRSSVIPPTDALIFRLSTTHSEGLVITRAYLCGNDNTTYTSEDTDHLLQTSSSGFFDENSGSHLHNYLSATTLQKGHQKSAGKHPQEVSISPVGITTKEKPASRSYTSKGFHTYAKRLVPKRGVHATKHQWNSLSTNVFNKSSSLLTKELKQISLSDSDDHGLEAEVDGLRLRLMSVLVSDDIAERFGQQEITDEELSQCMLICFHDQSVASNTGVSDLDMHADEKDPLLESILQELYEEVMPSSITTSLSCESMEMFDVAEENPPLLTCDPVVNSEDNDIFAACQSALIPSVFDMEDFCQMCTEIEIEIDGDKGRNSQDEEKNAIQSLID</sequence>
<name>A0AAD9KEJ8_9ANNE</name>
<proteinExistence type="predicted"/>
<evidence type="ECO:0000313" key="2">
    <source>
        <dbReference type="EMBL" id="KAK2169761.1"/>
    </source>
</evidence>
<feature type="region of interest" description="Disordered" evidence="1">
    <location>
        <begin position="755"/>
        <end position="779"/>
    </location>
</feature>
<feature type="region of interest" description="Disordered" evidence="1">
    <location>
        <begin position="1408"/>
        <end position="1454"/>
    </location>
</feature>
<feature type="compositionally biased region" description="Low complexity" evidence="1">
    <location>
        <begin position="764"/>
        <end position="775"/>
    </location>
</feature>
<gene>
    <name evidence="2" type="ORF">LSH36_7g11030</name>
</gene>
<protein>
    <submittedName>
        <fullName evidence="2">Uncharacterized protein</fullName>
    </submittedName>
</protein>
<feature type="compositionally biased region" description="Basic and acidic residues" evidence="1">
    <location>
        <begin position="291"/>
        <end position="303"/>
    </location>
</feature>